<keyword evidence="9" id="KW-0472">Membrane</keyword>
<protein>
    <recommendedName>
        <fullName evidence="12">Probable aspartic-type endopeptidase CTSD</fullName>
    </recommendedName>
</protein>
<feature type="compositionally biased region" description="Polar residues" evidence="16">
    <location>
        <begin position="410"/>
        <end position="423"/>
    </location>
</feature>
<dbReference type="PROSITE" id="PS00141">
    <property type="entry name" value="ASP_PROTEASE"/>
    <property type="match status" value="2"/>
</dbReference>
<evidence type="ECO:0000256" key="17">
    <source>
        <dbReference type="SAM" id="SignalP"/>
    </source>
</evidence>
<keyword evidence="8" id="KW-0843">Virulence</keyword>
<evidence type="ECO:0000256" key="15">
    <source>
        <dbReference type="RuleBase" id="RU000454"/>
    </source>
</evidence>
<evidence type="ECO:0000256" key="9">
    <source>
        <dbReference type="ARBA" id="ARBA00023136"/>
    </source>
</evidence>
<evidence type="ECO:0000313" key="19">
    <source>
        <dbReference type="EMBL" id="PGH16456.1"/>
    </source>
</evidence>
<evidence type="ECO:0000256" key="8">
    <source>
        <dbReference type="ARBA" id="ARBA00023026"/>
    </source>
</evidence>
<dbReference type="FunFam" id="2.40.70.10:FF:000060">
    <property type="entry name" value="Aspartic-type endopeptidase ctsD"/>
    <property type="match status" value="1"/>
</dbReference>
<dbReference type="Pfam" id="PF00026">
    <property type="entry name" value="Asp"/>
    <property type="match status" value="1"/>
</dbReference>
<evidence type="ECO:0000259" key="18">
    <source>
        <dbReference type="PROSITE" id="PS51767"/>
    </source>
</evidence>
<evidence type="ECO:0000256" key="2">
    <source>
        <dbReference type="ARBA" id="ARBA00007447"/>
    </source>
</evidence>
<dbReference type="InterPro" id="IPR021109">
    <property type="entry name" value="Peptidase_aspartic_dom_sf"/>
</dbReference>
<dbReference type="Proteomes" id="UP000223968">
    <property type="component" value="Unassembled WGS sequence"/>
</dbReference>
<proteinExistence type="inferred from homology"/>
<dbReference type="InterPro" id="IPR001461">
    <property type="entry name" value="Aspartic_peptidase_A1"/>
</dbReference>
<dbReference type="AlphaFoldDB" id="A0A2B7Y4N5"/>
<keyword evidence="3" id="KW-1003">Cell membrane</keyword>
<feature type="region of interest" description="Disordered" evidence="16">
    <location>
        <begin position="405"/>
        <end position="447"/>
    </location>
</feature>
<comment type="similarity">
    <text evidence="2 15">Belongs to the peptidase A1 family.</text>
</comment>
<feature type="domain" description="Peptidase A1" evidence="18">
    <location>
        <begin position="95"/>
        <end position="404"/>
    </location>
</feature>
<keyword evidence="5 15" id="KW-0645">Protease</keyword>
<evidence type="ECO:0000256" key="11">
    <source>
        <dbReference type="ARBA" id="ARBA00023288"/>
    </source>
</evidence>
<gene>
    <name evidence="19" type="ORF">AJ79_01787</name>
</gene>
<evidence type="ECO:0000256" key="1">
    <source>
        <dbReference type="ARBA" id="ARBA00004609"/>
    </source>
</evidence>
<accession>A0A2B7Y4N5</accession>
<dbReference type="GO" id="GO:0005886">
    <property type="term" value="C:plasma membrane"/>
    <property type="evidence" value="ECO:0007669"/>
    <property type="project" value="UniProtKB-SubCell"/>
</dbReference>
<feature type="disulfide bond" evidence="14">
    <location>
        <begin position="126"/>
        <end position="131"/>
    </location>
</feature>
<dbReference type="OrthoDB" id="28208at2759"/>
<dbReference type="SUPFAM" id="SSF50630">
    <property type="entry name" value="Acid proteases"/>
    <property type="match status" value="1"/>
</dbReference>
<keyword evidence="4" id="KW-0336">GPI-anchor</keyword>
<evidence type="ECO:0000256" key="3">
    <source>
        <dbReference type="ARBA" id="ARBA00022475"/>
    </source>
</evidence>
<dbReference type="Gene3D" id="2.40.70.10">
    <property type="entry name" value="Acid Proteases"/>
    <property type="match status" value="2"/>
</dbReference>
<dbReference type="InterPro" id="IPR034164">
    <property type="entry name" value="Pepsin-like_dom"/>
</dbReference>
<keyword evidence="14" id="KW-1015">Disulfide bond</keyword>
<keyword evidence="11" id="KW-0449">Lipoprotein</keyword>
<dbReference type="PANTHER" id="PTHR47966:SF75">
    <property type="entry name" value="ENDOPEPTIDASE (CTSD), PUTATIVE (AFU_ORTHOLOGUE AFUA_4G07040)-RELATED"/>
    <property type="match status" value="1"/>
</dbReference>
<feature type="active site" evidence="13">
    <location>
        <position position="113"/>
    </location>
</feature>
<comment type="caution">
    <text evidence="19">The sequence shown here is derived from an EMBL/GenBank/DDBJ whole genome shotgun (WGS) entry which is preliminary data.</text>
</comment>
<evidence type="ECO:0000256" key="10">
    <source>
        <dbReference type="ARBA" id="ARBA00023180"/>
    </source>
</evidence>
<dbReference type="PANTHER" id="PTHR47966">
    <property type="entry name" value="BETA-SITE APP-CLEAVING ENZYME, ISOFORM A-RELATED"/>
    <property type="match status" value="1"/>
</dbReference>
<dbReference type="PRINTS" id="PR00792">
    <property type="entry name" value="PEPSIN"/>
</dbReference>
<feature type="signal peptide" evidence="17">
    <location>
        <begin position="1"/>
        <end position="19"/>
    </location>
</feature>
<evidence type="ECO:0000256" key="7">
    <source>
        <dbReference type="ARBA" id="ARBA00022801"/>
    </source>
</evidence>
<organism evidence="19 20">
    <name type="scientific">Helicocarpus griseus UAMH5409</name>
    <dbReference type="NCBI Taxonomy" id="1447875"/>
    <lineage>
        <taxon>Eukaryota</taxon>
        <taxon>Fungi</taxon>
        <taxon>Dikarya</taxon>
        <taxon>Ascomycota</taxon>
        <taxon>Pezizomycotina</taxon>
        <taxon>Eurotiomycetes</taxon>
        <taxon>Eurotiomycetidae</taxon>
        <taxon>Onygenales</taxon>
        <taxon>Ajellomycetaceae</taxon>
        <taxon>Helicocarpus</taxon>
    </lineage>
</organism>
<evidence type="ECO:0000256" key="14">
    <source>
        <dbReference type="PIRSR" id="PIRSR601461-2"/>
    </source>
</evidence>
<evidence type="ECO:0000256" key="4">
    <source>
        <dbReference type="ARBA" id="ARBA00022622"/>
    </source>
</evidence>
<dbReference type="CDD" id="cd05471">
    <property type="entry name" value="pepsin_like"/>
    <property type="match status" value="1"/>
</dbReference>
<dbReference type="InterPro" id="IPR001969">
    <property type="entry name" value="Aspartic_peptidase_AS"/>
</dbReference>
<name>A0A2B7Y4N5_9EURO</name>
<keyword evidence="7 15" id="KW-0378">Hydrolase</keyword>
<keyword evidence="17" id="KW-0732">Signal</keyword>
<evidence type="ECO:0000256" key="6">
    <source>
        <dbReference type="ARBA" id="ARBA00022750"/>
    </source>
</evidence>
<evidence type="ECO:0000256" key="12">
    <source>
        <dbReference type="ARBA" id="ARBA00070306"/>
    </source>
</evidence>
<evidence type="ECO:0000256" key="5">
    <source>
        <dbReference type="ARBA" id="ARBA00022670"/>
    </source>
</evidence>
<dbReference type="EMBL" id="PDNB01000017">
    <property type="protein sequence ID" value="PGH16456.1"/>
    <property type="molecule type" value="Genomic_DNA"/>
</dbReference>
<keyword evidence="20" id="KW-1185">Reference proteome</keyword>
<feature type="chain" id="PRO_5013061250" description="Probable aspartic-type endopeptidase CTSD" evidence="17">
    <location>
        <begin position="20"/>
        <end position="478"/>
    </location>
</feature>
<dbReference type="GO" id="GO:0006508">
    <property type="term" value="P:proteolysis"/>
    <property type="evidence" value="ECO:0007669"/>
    <property type="project" value="UniProtKB-KW"/>
</dbReference>
<sequence>MRLSSWLLPAAWLSTGVTAFYPVKYNVRPSQPSGDIKQRFYPYNTGKRPHKDGKDLLKMDIVKTRRENKFEAVFSDNTTMPHSMPIHTDGFDYSYFSVIDFGSERQPMYMLIDTGASNTWLISTNCTLEPCLLHNTFGAEDSKSLSVTDTPFDVTYGSGTVSGVIVNDSLSFAGFNLHMGFGSVLKMSDEFSNYMFDGILGLGRAPSDKLKTPTVMQELENAGLLEKHVVGINIQRHREGSKDGQIVFGDVDRTKFVGDISYTDTVDNTDHWEIPLEDVLVDGNPLNLKNKKGVIDTGTSYLLLPSQDAKQLRDAIPNARPNAQSDEGFDVPCSSTTKIEFAVNGVKYSMSPTDYIGTPTSDGMCMANIVGNDPFGPDEWLMGDVFLKNVYAVFDFDENKVGFAKRKESNGSPTSQAAPTGSGSPVLPPKSESSGAGPADSSKSPGSNGASISVPHWFSVAILLSISCYWSSALRTWL</sequence>
<evidence type="ECO:0000256" key="16">
    <source>
        <dbReference type="SAM" id="MobiDB-lite"/>
    </source>
</evidence>
<keyword evidence="10" id="KW-0325">Glycoprotein</keyword>
<reference evidence="19 20" key="1">
    <citation type="submission" date="2017-10" db="EMBL/GenBank/DDBJ databases">
        <title>Comparative genomics in systemic dimorphic fungi from Ajellomycetaceae.</title>
        <authorList>
            <person name="Munoz J.F."/>
            <person name="Mcewen J.G."/>
            <person name="Clay O.K."/>
            <person name="Cuomo C.A."/>
        </authorList>
    </citation>
    <scope>NUCLEOTIDE SEQUENCE [LARGE SCALE GENOMIC DNA]</scope>
    <source>
        <strain evidence="19 20">UAMH5409</strain>
    </source>
</reference>
<comment type="subcellular location">
    <subcellularLocation>
        <location evidence="1">Cell membrane</location>
        <topology evidence="1">Lipid-anchor</topology>
        <topology evidence="1">GPI-anchor</topology>
    </subcellularLocation>
</comment>
<feature type="active site" evidence="13">
    <location>
        <position position="296"/>
    </location>
</feature>
<dbReference type="STRING" id="1447875.A0A2B7Y4N5"/>
<keyword evidence="6 15" id="KW-0064">Aspartyl protease</keyword>
<evidence type="ECO:0000256" key="13">
    <source>
        <dbReference type="PIRSR" id="PIRSR601461-1"/>
    </source>
</evidence>
<dbReference type="GO" id="GO:0098552">
    <property type="term" value="C:side of membrane"/>
    <property type="evidence" value="ECO:0007669"/>
    <property type="project" value="UniProtKB-KW"/>
</dbReference>
<dbReference type="InterPro" id="IPR033121">
    <property type="entry name" value="PEPTIDASE_A1"/>
</dbReference>
<evidence type="ECO:0000313" key="20">
    <source>
        <dbReference type="Proteomes" id="UP000223968"/>
    </source>
</evidence>
<dbReference type="GO" id="GO:0004190">
    <property type="term" value="F:aspartic-type endopeptidase activity"/>
    <property type="evidence" value="ECO:0007669"/>
    <property type="project" value="UniProtKB-KW"/>
</dbReference>
<dbReference type="PROSITE" id="PS51767">
    <property type="entry name" value="PEPTIDASE_A1"/>
    <property type="match status" value="1"/>
</dbReference>